<dbReference type="InterPro" id="IPR008258">
    <property type="entry name" value="Transglycosylase_SLT_dom_1"/>
</dbReference>
<evidence type="ECO:0000313" key="4">
    <source>
        <dbReference type="EMBL" id="ROZ62873.1"/>
    </source>
</evidence>
<sequence length="221" mass="23282">MSASSAKSPKRGKSAKPAASRRSRPAGSKSTATGRAARTRSSITNNWLPITAVGLLVIGAVGAIIQNTNPTCADRNGVIPEDWADDVVSAAEVSGFSPSVIAAQIQTESNWDPEAESPVGAVGLAQFMPDTWDLYGQGEATSPEASIAAQGHYLRDLRRMMAQLEPADEQEELDLVLAAYNAGPTAVLEEGGVPEFEETGNYVTQINDLADTRYAEVCTAD</sequence>
<evidence type="ECO:0000259" key="3">
    <source>
        <dbReference type="Pfam" id="PF01464"/>
    </source>
</evidence>
<keyword evidence="5" id="KW-1185">Reference proteome</keyword>
<proteinExistence type="predicted"/>
<gene>
    <name evidence="4" type="ORF">EDL96_08875</name>
</gene>
<dbReference type="PANTHER" id="PTHR37423:SF2">
    <property type="entry name" value="MEMBRANE-BOUND LYTIC MUREIN TRANSGLYCOSYLASE C"/>
    <property type="match status" value="1"/>
</dbReference>
<accession>A0A3N3ZPH9</accession>
<protein>
    <submittedName>
        <fullName evidence="4">Lytic transglycosylase domain-containing protein</fullName>
    </submittedName>
</protein>
<feature type="compositionally biased region" description="Basic residues" evidence="1">
    <location>
        <begin position="8"/>
        <end position="24"/>
    </location>
</feature>
<dbReference type="PANTHER" id="PTHR37423">
    <property type="entry name" value="SOLUBLE LYTIC MUREIN TRANSGLYCOSYLASE-RELATED"/>
    <property type="match status" value="1"/>
</dbReference>
<feature type="transmembrane region" description="Helical" evidence="2">
    <location>
        <begin position="47"/>
        <end position="65"/>
    </location>
</feature>
<keyword evidence="2" id="KW-0472">Membrane</keyword>
<name>A0A3N3ZPH9_9MICC</name>
<dbReference type="RefSeq" id="WP_123825434.1">
    <property type="nucleotide sequence ID" value="NZ_RKMF01000010.1"/>
</dbReference>
<organism evidence="4 5">
    <name type="scientific">Kocuria soli</name>
    <dbReference type="NCBI Taxonomy" id="2485125"/>
    <lineage>
        <taxon>Bacteria</taxon>
        <taxon>Bacillati</taxon>
        <taxon>Actinomycetota</taxon>
        <taxon>Actinomycetes</taxon>
        <taxon>Micrococcales</taxon>
        <taxon>Micrococcaceae</taxon>
        <taxon>Kocuria</taxon>
    </lineage>
</organism>
<dbReference type="Gene3D" id="1.10.530.10">
    <property type="match status" value="1"/>
</dbReference>
<comment type="caution">
    <text evidence="4">The sequence shown here is derived from an EMBL/GenBank/DDBJ whole genome shotgun (WGS) entry which is preliminary data.</text>
</comment>
<dbReference type="EMBL" id="RKMF01000010">
    <property type="protein sequence ID" value="ROZ62873.1"/>
    <property type="molecule type" value="Genomic_DNA"/>
</dbReference>
<dbReference type="AlphaFoldDB" id="A0A3N3ZPH9"/>
<dbReference type="Proteomes" id="UP000270616">
    <property type="component" value="Unassembled WGS sequence"/>
</dbReference>
<evidence type="ECO:0000256" key="2">
    <source>
        <dbReference type="SAM" id="Phobius"/>
    </source>
</evidence>
<dbReference type="Pfam" id="PF01464">
    <property type="entry name" value="SLT"/>
    <property type="match status" value="1"/>
</dbReference>
<feature type="region of interest" description="Disordered" evidence="1">
    <location>
        <begin position="1"/>
        <end position="38"/>
    </location>
</feature>
<feature type="domain" description="Transglycosylase SLT" evidence="3">
    <location>
        <begin position="90"/>
        <end position="191"/>
    </location>
</feature>
<dbReference type="InterPro" id="IPR023346">
    <property type="entry name" value="Lysozyme-like_dom_sf"/>
</dbReference>
<evidence type="ECO:0000313" key="5">
    <source>
        <dbReference type="Proteomes" id="UP000270616"/>
    </source>
</evidence>
<dbReference type="OrthoDB" id="9815778at2"/>
<dbReference type="CDD" id="cd00254">
    <property type="entry name" value="LT-like"/>
    <property type="match status" value="1"/>
</dbReference>
<keyword evidence="2" id="KW-0812">Transmembrane</keyword>
<reference evidence="4 5" key="1">
    <citation type="submission" date="2018-10" db="EMBL/GenBank/DDBJ databases">
        <title>Kocuria sp. M5W7-7, whole genome shotgun sequence.</title>
        <authorList>
            <person name="Tuo L."/>
        </authorList>
    </citation>
    <scope>NUCLEOTIDE SEQUENCE [LARGE SCALE GENOMIC DNA]</scope>
    <source>
        <strain evidence="4 5">M5W7-7</strain>
    </source>
</reference>
<dbReference type="SUPFAM" id="SSF53955">
    <property type="entry name" value="Lysozyme-like"/>
    <property type="match status" value="1"/>
</dbReference>
<evidence type="ECO:0000256" key="1">
    <source>
        <dbReference type="SAM" id="MobiDB-lite"/>
    </source>
</evidence>
<keyword evidence="2" id="KW-1133">Transmembrane helix</keyword>